<dbReference type="GO" id="GO:0005634">
    <property type="term" value="C:nucleus"/>
    <property type="evidence" value="ECO:0007669"/>
    <property type="project" value="UniProtKB-SubCell"/>
</dbReference>
<dbReference type="Pfam" id="PF02791">
    <property type="entry name" value="DDT"/>
    <property type="match status" value="1"/>
</dbReference>
<dbReference type="InterPro" id="IPR019787">
    <property type="entry name" value="Znf_PHD-finger"/>
</dbReference>
<dbReference type="PROSITE" id="PS50827">
    <property type="entry name" value="DDT"/>
    <property type="match status" value="1"/>
</dbReference>
<dbReference type="CDD" id="cd15517">
    <property type="entry name" value="PHD_TCF19_like"/>
    <property type="match status" value="1"/>
</dbReference>
<dbReference type="SMART" id="SM00249">
    <property type="entry name" value="PHD"/>
    <property type="match status" value="3"/>
</dbReference>
<evidence type="ECO:0000256" key="1">
    <source>
        <dbReference type="ARBA" id="ARBA00004123"/>
    </source>
</evidence>
<feature type="region of interest" description="Disordered" evidence="7">
    <location>
        <begin position="1352"/>
        <end position="1449"/>
    </location>
</feature>
<feature type="domain" description="PHD-type" evidence="8">
    <location>
        <begin position="561"/>
        <end position="608"/>
    </location>
</feature>
<evidence type="ECO:0008006" key="12">
    <source>
        <dbReference type="Google" id="ProtNLM"/>
    </source>
</evidence>
<organism evidence="10 11">
    <name type="scientific">Daucus carota subsp. sativus</name>
    <name type="common">Carrot</name>
    <dbReference type="NCBI Taxonomy" id="79200"/>
    <lineage>
        <taxon>Eukaryota</taxon>
        <taxon>Viridiplantae</taxon>
        <taxon>Streptophyta</taxon>
        <taxon>Embryophyta</taxon>
        <taxon>Tracheophyta</taxon>
        <taxon>Spermatophyta</taxon>
        <taxon>Magnoliopsida</taxon>
        <taxon>eudicotyledons</taxon>
        <taxon>Gunneridae</taxon>
        <taxon>Pentapetalae</taxon>
        <taxon>asterids</taxon>
        <taxon>campanulids</taxon>
        <taxon>Apiales</taxon>
        <taxon>Apiaceae</taxon>
        <taxon>Apioideae</taxon>
        <taxon>Scandiceae</taxon>
        <taxon>Daucinae</taxon>
        <taxon>Daucus</taxon>
        <taxon>Daucus sect. Daucus</taxon>
    </lineage>
</organism>
<dbReference type="Pfam" id="PF24294">
    <property type="entry name" value="Chromo_PTM"/>
    <property type="match status" value="1"/>
</dbReference>
<keyword evidence="3 6" id="KW-0863">Zinc-finger</keyword>
<evidence type="ECO:0000256" key="6">
    <source>
        <dbReference type="PROSITE-ProRule" id="PRU00146"/>
    </source>
</evidence>
<keyword evidence="2" id="KW-0479">Metal-binding</keyword>
<dbReference type="PANTHER" id="PTHR46508">
    <property type="entry name" value="PHD FINGER FAMILY PROTEIN"/>
    <property type="match status" value="1"/>
</dbReference>
<evidence type="ECO:0000256" key="7">
    <source>
        <dbReference type="SAM" id="MobiDB-lite"/>
    </source>
</evidence>
<name>A0AAF0XIV6_DAUCS</name>
<gene>
    <name evidence="10" type="ORF">DCAR_0727266</name>
</gene>
<feature type="domain" description="DDT" evidence="9">
    <location>
        <begin position="366"/>
        <end position="426"/>
    </location>
</feature>
<keyword evidence="11" id="KW-1185">Reference proteome</keyword>
<dbReference type="PANTHER" id="PTHR46508:SF5">
    <property type="entry name" value="PHD-FINGER AND DNA BINDING DOMAIN-CONTAINING PROTEIN"/>
    <property type="match status" value="1"/>
</dbReference>
<dbReference type="Proteomes" id="UP000077755">
    <property type="component" value="Chromosome 7"/>
</dbReference>
<dbReference type="Pfam" id="PF00628">
    <property type="entry name" value="PHD"/>
    <property type="match status" value="1"/>
</dbReference>
<feature type="compositionally biased region" description="Low complexity" evidence="7">
    <location>
        <begin position="775"/>
        <end position="784"/>
    </location>
</feature>
<dbReference type="InterPro" id="IPR056618">
    <property type="entry name" value="Chromo_PTM"/>
</dbReference>
<reference evidence="10" key="2">
    <citation type="submission" date="2022-03" db="EMBL/GenBank/DDBJ databases">
        <title>Draft title - Genomic analysis of global carrot germplasm unveils the trajectory of domestication and the origin of high carotenoid orange carrot.</title>
        <authorList>
            <person name="Iorizzo M."/>
            <person name="Ellison S."/>
            <person name="Senalik D."/>
            <person name="Macko-Podgorni A."/>
            <person name="Grzebelus D."/>
            <person name="Bostan H."/>
            <person name="Rolling W."/>
            <person name="Curaba J."/>
            <person name="Simon P."/>
        </authorList>
    </citation>
    <scope>NUCLEOTIDE SEQUENCE</scope>
    <source>
        <tissue evidence="10">Leaf</tissue>
    </source>
</reference>
<dbReference type="InterPro" id="IPR001965">
    <property type="entry name" value="Znf_PHD"/>
</dbReference>
<reference evidence="10" key="1">
    <citation type="journal article" date="2016" name="Nat. Genet.">
        <title>A high-quality carrot genome assembly provides new insights into carotenoid accumulation and asterid genome evolution.</title>
        <authorList>
            <person name="Iorizzo M."/>
            <person name="Ellison S."/>
            <person name="Senalik D."/>
            <person name="Zeng P."/>
            <person name="Satapoomin P."/>
            <person name="Huang J."/>
            <person name="Bowman M."/>
            <person name="Iovene M."/>
            <person name="Sanseverino W."/>
            <person name="Cavagnaro P."/>
            <person name="Yildiz M."/>
            <person name="Macko-Podgorni A."/>
            <person name="Moranska E."/>
            <person name="Grzebelus E."/>
            <person name="Grzebelus D."/>
            <person name="Ashrafi H."/>
            <person name="Zheng Z."/>
            <person name="Cheng S."/>
            <person name="Spooner D."/>
            <person name="Van Deynze A."/>
            <person name="Simon P."/>
        </authorList>
    </citation>
    <scope>NUCLEOTIDE SEQUENCE</scope>
    <source>
        <tissue evidence="10">Leaf</tissue>
    </source>
</reference>
<sequence>MEYVGRKVRKECPGLGLYEGTVNSFDSESNLYQISYRNGDSECLKLSGLVLILVEEDREELAGAVDLMTHKRLKFDDSSNFSSSLVVASVNGGGNCGRDDRIVDLNLNGGESSGGGSKVGLDLNVPLDEEVGECMELDGGKEGDRAHIIDLNVNVCEDVIGEMKVVGDDLENPRKELGFDLNCGVEIEKKEFDGMEEKEVDVSCDDVNGEDKGISVTPVDPAADYSGTVYEVGAVGVLEAHRVDESGSLQYLTMDRSNPGSVAVDICDKNDEIISKGNSRKRRKKTESADCETPMVLRRSARRGTPVIAVQVDVPAAVKHEPQSPQGRVVVEEKDVVLDCKEPEECNDIPTKPKLPPSSDILNLDDIPICDVFSVYSFLRSFSNLLFLSPFELGDFVAALRCKTPTLLFDYIHLSLLQILRKHLESLSDENSESASICLRSLDWNLLDLITWPVFMVEYLLTHHSVVSPDFDSSQLKLFESDYYKQPAVVKIKMLQCLCDDVNEVEIIRSELNRRTLTTDPSMDFDRKTAFETPKKARAVMDVSGTSWNSEVVDETADWNSDECCLCKMDGSLICCDGCPAAFHSRCVGVTTNLLPEGDWYCPECKIDKGNPLKRVEKSIRGAILLGTDPYDRLFYNSCGYLLVSDSDDIEFPFRYYHVNDFTAVLEAIKSSHIFYNTLLTAIMKYWNVSAKVTSEIGSQTVTVSIDYMGERQMPAKPLIPRVSVPLETCHEDDTRDKGNPLDKSSVSPISGNLGCEISEPEVLDNSMNASFHFESSGGAAESSQSVKGTRNLKNKGISTEPKVLENSMYDGTTALMSTNLDVVIKKDAQFAHSGSTPFNLRVGLAHGHCGLNYVNFYSFARTASLAAEALLHKASEKVSEKSRMSIEELISAQLKVLSNIPIEYRWSSIHNLDVEKEKCGWCISCKYPEEGGDCLFVTKDNGPFLKKFTSEVLDAHSTNEGHLIDLICHILCIEDRLHGLLLGPWLNPHYSVIWCKAICRTSDIASLKHFLVTLESNLNNRALSAEWHKQVDNFTSLGSASHIMSSSLRLSSKNGIGRRRPRFSDLEPKPSLKSASGLVQLWWRGGRISRGLYKWKVLPRSLVSKAARQGGCTKIPGIFYSESSDNAKRSRSVAWRASVEASCNVQQLALQVRELDANIKWDTFENIRLLSKMDKEFGKSVRYFKKVIIRRKSLEGTIGKYLLDFGKRRFIPDTVAKHGSMLEEPSSMRRKYWLEESYVPLHLLKAFEDRRIARKISKTSSSKHQESEIVPKTFSKKAGFAYLFSKAEGSEYHPCGLCKKDVLIREAVLCQNCEGFFHKKHVTKSTGLINSECTYTCRKCQDGACIKVGKKKGRPKLQKGSTSFKGKRSLSSKSSTASVKGKQPRQSKGSMNIVVPLRRSTRKVKLVSRQSESVGGRKKGKQNTFNKGKRPKKPRYPKKAKKAKMTQKQTYTIPSVLQKRKRSAVCYPYWLNGLRLSRKQNDERIMQFRSGKLILAFEQTSAILDKPQCGLCCETKLVSTLNYVCCEICGEWFHGDAFGLTVEKTGMLIGFRCHNCRTKAPPVCPHMHVIGADEGELDGSSAFGIQGSEEAYKSLAPEYEVIEFLIFYA</sequence>
<proteinExistence type="predicted"/>
<dbReference type="PROSITE" id="PS01359">
    <property type="entry name" value="ZF_PHD_1"/>
    <property type="match status" value="1"/>
</dbReference>
<dbReference type="InterPro" id="IPR019786">
    <property type="entry name" value="Zinc_finger_PHD-type_CS"/>
</dbReference>
<dbReference type="Pfam" id="PF21743">
    <property type="entry name" value="PTM_DIR17_Tudor"/>
    <property type="match status" value="1"/>
</dbReference>
<dbReference type="EMBL" id="CP093349">
    <property type="protein sequence ID" value="WOH07832.1"/>
    <property type="molecule type" value="Genomic_DNA"/>
</dbReference>
<feature type="compositionally biased region" description="Low complexity" evidence="7">
    <location>
        <begin position="1372"/>
        <end position="1382"/>
    </location>
</feature>
<evidence type="ECO:0000313" key="10">
    <source>
        <dbReference type="EMBL" id="WOH07832.1"/>
    </source>
</evidence>
<feature type="region of interest" description="Disordered" evidence="7">
    <location>
        <begin position="775"/>
        <end position="795"/>
    </location>
</feature>
<dbReference type="InterPro" id="IPR011011">
    <property type="entry name" value="Znf_FYVE_PHD"/>
</dbReference>
<feature type="compositionally biased region" description="Basic residues" evidence="7">
    <location>
        <begin position="1417"/>
        <end position="1446"/>
    </location>
</feature>
<accession>A0AAF0XIV6</accession>
<dbReference type="GO" id="GO:0008270">
    <property type="term" value="F:zinc ion binding"/>
    <property type="evidence" value="ECO:0007669"/>
    <property type="project" value="UniProtKB-KW"/>
</dbReference>
<evidence type="ECO:0000256" key="3">
    <source>
        <dbReference type="ARBA" id="ARBA00022771"/>
    </source>
</evidence>
<evidence type="ECO:0000259" key="8">
    <source>
        <dbReference type="PROSITE" id="PS50016"/>
    </source>
</evidence>
<comment type="subcellular location">
    <subcellularLocation>
        <location evidence="1">Nucleus</location>
    </subcellularLocation>
</comment>
<evidence type="ECO:0000313" key="11">
    <source>
        <dbReference type="Proteomes" id="UP000077755"/>
    </source>
</evidence>
<keyword evidence="5" id="KW-0539">Nucleus</keyword>
<dbReference type="InterPro" id="IPR013083">
    <property type="entry name" value="Znf_RING/FYVE/PHD"/>
</dbReference>
<dbReference type="PROSITE" id="PS50016">
    <property type="entry name" value="ZF_PHD_2"/>
    <property type="match status" value="1"/>
</dbReference>
<dbReference type="SUPFAM" id="SSF57903">
    <property type="entry name" value="FYVE/PHD zinc finger"/>
    <property type="match status" value="2"/>
</dbReference>
<evidence type="ECO:0000256" key="2">
    <source>
        <dbReference type="ARBA" id="ARBA00022723"/>
    </source>
</evidence>
<dbReference type="Gene3D" id="3.30.40.10">
    <property type="entry name" value="Zinc/RING finger domain, C3HC4 (zinc finger)"/>
    <property type="match status" value="2"/>
</dbReference>
<evidence type="ECO:0000256" key="4">
    <source>
        <dbReference type="ARBA" id="ARBA00022833"/>
    </source>
</evidence>
<evidence type="ECO:0000256" key="5">
    <source>
        <dbReference type="ARBA" id="ARBA00023242"/>
    </source>
</evidence>
<keyword evidence="4" id="KW-0862">Zinc</keyword>
<evidence type="ECO:0000259" key="9">
    <source>
        <dbReference type="PROSITE" id="PS50827"/>
    </source>
</evidence>
<dbReference type="InterPro" id="IPR047365">
    <property type="entry name" value="Tudor_AtPTM-like"/>
</dbReference>
<dbReference type="InterPro" id="IPR018501">
    <property type="entry name" value="DDT_dom"/>
</dbReference>
<protein>
    <recommendedName>
        <fullName evidence="12">PHD-type domain-containing protein</fullName>
    </recommendedName>
</protein>
<dbReference type="SMART" id="SM00571">
    <property type="entry name" value="DDT"/>
    <property type="match status" value="1"/>
</dbReference>